<proteinExistence type="predicted"/>
<evidence type="ECO:0000313" key="2">
    <source>
        <dbReference type="Proteomes" id="UP000095657"/>
    </source>
</evidence>
<protein>
    <submittedName>
        <fullName evidence="1">Uncharacterized protein</fullName>
    </submittedName>
</protein>
<name>A0A174QFA4_9BACE</name>
<dbReference type="AlphaFoldDB" id="A0A174QFA4"/>
<reference evidence="1 2" key="1">
    <citation type="submission" date="2015-09" db="EMBL/GenBank/DDBJ databases">
        <authorList>
            <consortium name="Pathogen Informatics"/>
        </authorList>
    </citation>
    <scope>NUCLEOTIDE SEQUENCE [LARGE SCALE GENOMIC DNA]</scope>
    <source>
        <strain evidence="1 2">2789STDY5834880</strain>
    </source>
</reference>
<dbReference type="STRING" id="47678.ERS852494_02936"/>
<dbReference type="SUPFAM" id="SSF118310">
    <property type="entry name" value="AN1-like Zinc finger"/>
    <property type="match status" value="1"/>
</dbReference>
<organism evidence="1 2">
    <name type="scientific">Bacteroides caccae</name>
    <dbReference type="NCBI Taxonomy" id="47678"/>
    <lineage>
        <taxon>Bacteria</taxon>
        <taxon>Pseudomonadati</taxon>
        <taxon>Bacteroidota</taxon>
        <taxon>Bacteroidia</taxon>
        <taxon>Bacteroidales</taxon>
        <taxon>Bacteroidaceae</taxon>
        <taxon>Bacteroides</taxon>
    </lineage>
</organism>
<evidence type="ECO:0000313" key="1">
    <source>
        <dbReference type="EMBL" id="CUP71893.1"/>
    </source>
</evidence>
<dbReference type="InterPro" id="IPR035896">
    <property type="entry name" value="AN1-like_Znf"/>
</dbReference>
<dbReference type="Proteomes" id="UP000095657">
    <property type="component" value="Unassembled WGS sequence"/>
</dbReference>
<gene>
    <name evidence="1" type="ORF">ERS852494_02936</name>
</gene>
<accession>A0A174QFA4</accession>
<sequence length="68" mass="8562">MKEKYYWNGPYNPSHITAFYQKRCYVCTQKKILFYLFAFCRDFLFRVHVVVMKNYCKTYLRSTEIYRF</sequence>
<dbReference type="EMBL" id="CZAI01000006">
    <property type="protein sequence ID" value="CUP71893.1"/>
    <property type="molecule type" value="Genomic_DNA"/>
</dbReference>